<dbReference type="InterPro" id="IPR048254">
    <property type="entry name" value="CDP_ALCOHOL_P_TRANSF_CS"/>
</dbReference>
<protein>
    <recommendedName>
        <fullName evidence="6">CDP-diacylglycerol---serine O-phosphatidyltransferase</fullName>
    </recommendedName>
</protein>
<keyword evidence="3" id="KW-0472">Membrane</keyword>
<dbReference type="GO" id="GO:0016780">
    <property type="term" value="F:phosphotransferase activity, for other substituted phosphate groups"/>
    <property type="evidence" value="ECO:0007669"/>
    <property type="project" value="InterPro"/>
</dbReference>
<keyword evidence="3" id="KW-1133">Transmembrane helix</keyword>
<dbReference type="Gene3D" id="1.20.120.1760">
    <property type="match status" value="1"/>
</dbReference>
<feature type="transmembrane region" description="Helical" evidence="3">
    <location>
        <begin position="185"/>
        <end position="203"/>
    </location>
</feature>
<dbReference type="GO" id="GO:0016020">
    <property type="term" value="C:membrane"/>
    <property type="evidence" value="ECO:0007669"/>
    <property type="project" value="InterPro"/>
</dbReference>
<gene>
    <name evidence="4" type="ORF">Aru02nite_25690</name>
</gene>
<keyword evidence="3" id="KW-0812">Transmembrane</keyword>
<reference evidence="4" key="1">
    <citation type="submission" date="2021-01" db="EMBL/GenBank/DDBJ databases">
        <title>Whole genome shotgun sequence of Actinocatenispora rupis NBRC 107355.</title>
        <authorList>
            <person name="Komaki H."/>
            <person name="Tamura T."/>
        </authorList>
    </citation>
    <scope>NUCLEOTIDE SEQUENCE</scope>
    <source>
        <strain evidence="4">NBRC 107355</strain>
    </source>
</reference>
<evidence type="ECO:0000313" key="5">
    <source>
        <dbReference type="Proteomes" id="UP000612808"/>
    </source>
</evidence>
<feature type="transmembrane region" description="Helical" evidence="3">
    <location>
        <begin position="240"/>
        <end position="259"/>
    </location>
</feature>
<dbReference type="PROSITE" id="PS00379">
    <property type="entry name" value="CDP_ALCOHOL_P_TRANSF"/>
    <property type="match status" value="1"/>
</dbReference>
<evidence type="ECO:0000256" key="3">
    <source>
        <dbReference type="SAM" id="Phobius"/>
    </source>
</evidence>
<evidence type="ECO:0000256" key="2">
    <source>
        <dbReference type="RuleBase" id="RU003750"/>
    </source>
</evidence>
<dbReference type="EMBL" id="BOMB01000013">
    <property type="protein sequence ID" value="GID11680.1"/>
    <property type="molecule type" value="Genomic_DNA"/>
</dbReference>
<dbReference type="Proteomes" id="UP000612808">
    <property type="component" value="Unassembled WGS sequence"/>
</dbReference>
<evidence type="ECO:0000313" key="4">
    <source>
        <dbReference type="EMBL" id="GID11680.1"/>
    </source>
</evidence>
<dbReference type="InterPro" id="IPR043130">
    <property type="entry name" value="CDP-OH_PTrfase_TM_dom"/>
</dbReference>
<comment type="similarity">
    <text evidence="2">Belongs to the CDP-alcohol phosphatidyltransferase class-I family.</text>
</comment>
<feature type="transmembrane region" description="Helical" evidence="3">
    <location>
        <begin position="96"/>
        <end position="120"/>
    </location>
</feature>
<dbReference type="AlphaFoldDB" id="A0A8J3J3Y7"/>
<proteinExistence type="inferred from homology"/>
<evidence type="ECO:0000256" key="1">
    <source>
        <dbReference type="ARBA" id="ARBA00022679"/>
    </source>
</evidence>
<organism evidence="4 5">
    <name type="scientific">Actinocatenispora rupis</name>
    <dbReference type="NCBI Taxonomy" id="519421"/>
    <lineage>
        <taxon>Bacteria</taxon>
        <taxon>Bacillati</taxon>
        <taxon>Actinomycetota</taxon>
        <taxon>Actinomycetes</taxon>
        <taxon>Micromonosporales</taxon>
        <taxon>Micromonosporaceae</taxon>
        <taxon>Actinocatenispora</taxon>
    </lineage>
</organism>
<dbReference type="InterPro" id="IPR000462">
    <property type="entry name" value="CDP-OH_P_trans"/>
</dbReference>
<evidence type="ECO:0008006" key="6">
    <source>
        <dbReference type="Google" id="ProtNLM"/>
    </source>
</evidence>
<dbReference type="GO" id="GO:0008654">
    <property type="term" value="P:phospholipid biosynthetic process"/>
    <property type="evidence" value="ECO:0007669"/>
    <property type="project" value="InterPro"/>
</dbReference>
<dbReference type="Pfam" id="PF01066">
    <property type="entry name" value="CDP-OH_P_transf"/>
    <property type="match status" value="1"/>
</dbReference>
<comment type="caution">
    <text evidence="4">The sequence shown here is derived from an EMBL/GenBank/DDBJ whole genome shotgun (WGS) entry which is preliminary data.</text>
</comment>
<keyword evidence="1 2" id="KW-0808">Transferase</keyword>
<accession>A0A8J3J3Y7</accession>
<sequence>MTDSPRPAGRRITRGLRRGGSLARRVLVGRRQHDTAASLRLPVDPPRDGQHRTVGMIAPVSPAVPSYPAAERVPEPAPSPVVPRLLPGEHTWKRRIGFALANGCTVASLLLGVTAIFLAMAGNLRAGALCLIACVVFDGLDGGLARAFKVASPFGAQMDSMADMCSFGIATPVLVYKWLAEGAPVAVLAPVCALVAACAAIRLARFNVSPKDGSYFSGIPTTLVAGILALACLLHPRPGLALVASIGVLAILMVTTFPYAKLAQLRRLPLWLVVVPVAGALLNLTATFLVLVAIYLLSGPLLWLKHRRTARSASA</sequence>
<keyword evidence="5" id="KW-1185">Reference proteome</keyword>
<name>A0A8J3J3Y7_9ACTN</name>
<feature type="transmembrane region" description="Helical" evidence="3">
    <location>
        <begin position="215"/>
        <end position="234"/>
    </location>
</feature>
<feature type="transmembrane region" description="Helical" evidence="3">
    <location>
        <begin position="271"/>
        <end position="297"/>
    </location>
</feature>